<dbReference type="EMBL" id="CABPRV010000002">
    <property type="protein sequence ID" value="VVD77849.1"/>
    <property type="molecule type" value="Genomic_DNA"/>
</dbReference>
<protein>
    <submittedName>
        <fullName evidence="2">Transcription factor</fullName>
    </submittedName>
</protein>
<name>A0ABY6VQY6_9BURK</name>
<evidence type="ECO:0000313" key="2">
    <source>
        <dbReference type="EMBL" id="VVD77849.1"/>
    </source>
</evidence>
<proteinExistence type="predicted"/>
<dbReference type="Pfam" id="PF13560">
    <property type="entry name" value="HTH_31"/>
    <property type="match status" value="1"/>
</dbReference>
<dbReference type="PROSITE" id="PS50943">
    <property type="entry name" value="HTH_CROC1"/>
    <property type="match status" value="1"/>
</dbReference>
<keyword evidence="3" id="KW-1185">Reference proteome</keyword>
<dbReference type="InterPro" id="IPR010982">
    <property type="entry name" value="Lambda_DNA-bd_dom_sf"/>
</dbReference>
<reference evidence="2 3" key="1">
    <citation type="submission" date="2019-08" db="EMBL/GenBank/DDBJ databases">
        <authorList>
            <person name="Peeters C."/>
        </authorList>
    </citation>
    <scope>NUCLEOTIDE SEQUENCE [LARGE SCALE GENOMIC DNA]</scope>
    <source>
        <strain evidence="2 3">LMG 20602</strain>
    </source>
</reference>
<evidence type="ECO:0000313" key="3">
    <source>
        <dbReference type="Proteomes" id="UP000366065"/>
    </source>
</evidence>
<sequence>MKKSLRADLLPFEAEEVVTALGETVALARRAREWTQADLAAKMGTSVNTVVNIEKGRPSVSFGQVLNALWVLDLLGPLRDAIRPEDDPVIQQAAMTRLKRGRRVPHG</sequence>
<gene>
    <name evidence="2" type="ORF">PCA20602_00952</name>
</gene>
<dbReference type="Proteomes" id="UP000366065">
    <property type="component" value="Unassembled WGS sequence"/>
</dbReference>
<evidence type="ECO:0000259" key="1">
    <source>
        <dbReference type="PROSITE" id="PS50943"/>
    </source>
</evidence>
<feature type="domain" description="HTH cro/C1-type" evidence="1">
    <location>
        <begin position="25"/>
        <end position="57"/>
    </location>
</feature>
<dbReference type="InterPro" id="IPR001387">
    <property type="entry name" value="Cro/C1-type_HTH"/>
</dbReference>
<accession>A0ABY6VQY6</accession>
<dbReference type="CDD" id="cd00093">
    <property type="entry name" value="HTH_XRE"/>
    <property type="match status" value="1"/>
</dbReference>
<comment type="caution">
    <text evidence="2">The sequence shown here is derived from an EMBL/GenBank/DDBJ whole genome shotgun (WGS) entry which is preliminary data.</text>
</comment>
<dbReference type="SMART" id="SM00530">
    <property type="entry name" value="HTH_XRE"/>
    <property type="match status" value="1"/>
</dbReference>
<dbReference type="Gene3D" id="1.10.260.40">
    <property type="entry name" value="lambda repressor-like DNA-binding domains"/>
    <property type="match status" value="1"/>
</dbReference>
<organism evidence="2 3">
    <name type="scientific">Pandoraea capi</name>
    <dbReference type="NCBI Taxonomy" id="2508286"/>
    <lineage>
        <taxon>Bacteria</taxon>
        <taxon>Pseudomonadati</taxon>
        <taxon>Pseudomonadota</taxon>
        <taxon>Betaproteobacteria</taxon>
        <taxon>Burkholderiales</taxon>
        <taxon>Burkholderiaceae</taxon>
        <taxon>Pandoraea</taxon>
    </lineage>
</organism>
<dbReference type="SUPFAM" id="SSF47413">
    <property type="entry name" value="lambda repressor-like DNA-binding domains"/>
    <property type="match status" value="1"/>
</dbReference>